<dbReference type="PANTHER" id="PTHR31735">
    <property type="entry name" value="VACUOLAR MEMBRANE PROTEIN YPL162C"/>
    <property type="match status" value="1"/>
</dbReference>
<keyword evidence="3" id="KW-1185">Reference proteome</keyword>
<dbReference type="InterPro" id="IPR022127">
    <property type="entry name" value="STIMATE/YPL162C"/>
</dbReference>
<feature type="non-terminal residue" evidence="2">
    <location>
        <position position="1"/>
    </location>
</feature>
<feature type="transmembrane region" description="Helical" evidence="1">
    <location>
        <begin position="144"/>
        <end position="165"/>
    </location>
</feature>
<feature type="transmembrane region" description="Helical" evidence="1">
    <location>
        <begin position="185"/>
        <end position="206"/>
    </location>
</feature>
<dbReference type="PANTHER" id="PTHR31735:SF1">
    <property type="entry name" value="VACUOLAR MEMBRANE PROTEIN YPL162C"/>
    <property type="match status" value="1"/>
</dbReference>
<dbReference type="EMBL" id="KV454486">
    <property type="protein sequence ID" value="ODV59351.1"/>
    <property type="molecule type" value="Genomic_DNA"/>
</dbReference>
<evidence type="ECO:0000256" key="1">
    <source>
        <dbReference type="SAM" id="Phobius"/>
    </source>
</evidence>
<keyword evidence="1" id="KW-1133">Transmembrane helix</keyword>
<sequence>QSFMGLSALSVLIYKRYREYPNRRPWKIWFFDVSKQVIGGIFIHFLNLSLSFLKNGVIPNHYLYSGVDGNSISGETNGNDDNNDNGNPCNWYFLNILFDTTIGVPILWLLIYIIFEGGKRAQISGISSGEYGNPPSFWSYLKQLVLYVVALISMKLIVYILLISVPIFEEIADWLLSRFDNVPNLQIFIVTFLTPLLMNCFQYFCIDNIIQSSQY</sequence>
<feature type="non-terminal residue" evidence="2">
    <location>
        <position position="215"/>
    </location>
</feature>
<feature type="transmembrane region" description="Helical" evidence="1">
    <location>
        <begin position="91"/>
        <end position="115"/>
    </location>
</feature>
<dbReference type="RefSeq" id="XP_020045658.1">
    <property type="nucleotide sequence ID" value="XM_020189710.1"/>
</dbReference>
<dbReference type="OrthoDB" id="431202at2759"/>
<dbReference type="GeneID" id="30963346"/>
<accession>A0A1D2VCI8</accession>
<proteinExistence type="predicted"/>
<dbReference type="FunCoup" id="A0A1D2VCI8">
    <property type="interactions" value="56"/>
</dbReference>
<dbReference type="InParanoid" id="A0A1D2VCI8"/>
<dbReference type="AlphaFoldDB" id="A0A1D2VCI8"/>
<dbReference type="STRING" id="1344418.A0A1D2VCI8"/>
<gene>
    <name evidence="2" type="ORF">ASCRUDRAFT_21836</name>
</gene>
<evidence type="ECO:0000313" key="3">
    <source>
        <dbReference type="Proteomes" id="UP000095038"/>
    </source>
</evidence>
<keyword evidence="1" id="KW-0472">Membrane</keyword>
<dbReference type="GO" id="GO:0016020">
    <property type="term" value="C:membrane"/>
    <property type="evidence" value="ECO:0007669"/>
    <property type="project" value="TreeGrafter"/>
</dbReference>
<name>A0A1D2VCI8_9ASCO</name>
<protein>
    <recommendedName>
        <fullName evidence="4">Vacuolar membrane protein</fullName>
    </recommendedName>
</protein>
<evidence type="ECO:0008006" key="4">
    <source>
        <dbReference type="Google" id="ProtNLM"/>
    </source>
</evidence>
<organism evidence="2 3">
    <name type="scientific">Ascoidea rubescens DSM 1968</name>
    <dbReference type="NCBI Taxonomy" id="1344418"/>
    <lineage>
        <taxon>Eukaryota</taxon>
        <taxon>Fungi</taxon>
        <taxon>Dikarya</taxon>
        <taxon>Ascomycota</taxon>
        <taxon>Saccharomycotina</taxon>
        <taxon>Saccharomycetes</taxon>
        <taxon>Ascoideaceae</taxon>
        <taxon>Ascoidea</taxon>
    </lineage>
</organism>
<dbReference type="Proteomes" id="UP000095038">
    <property type="component" value="Unassembled WGS sequence"/>
</dbReference>
<evidence type="ECO:0000313" key="2">
    <source>
        <dbReference type="EMBL" id="ODV59351.1"/>
    </source>
</evidence>
<keyword evidence="1" id="KW-0812">Transmembrane</keyword>
<reference evidence="3" key="1">
    <citation type="submission" date="2016-05" db="EMBL/GenBank/DDBJ databases">
        <title>Comparative genomics of biotechnologically important yeasts.</title>
        <authorList>
            <consortium name="DOE Joint Genome Institute"/>
            <person name="Riley R."/>
            <person name="Haridas S."/>
            <person name="Wolfe K.H."/>
            <person name="Lopes M.R."/>
            <person name="Hittinger C.T."/>
            <person name="Goker M."/>
            <person name="Salamov A."/>
            <person name="Wisecaver J."/>
            <person name="Long T.M."/>
            <person name="Aerts A.L."/>
            <person name="Barry K."/>
            <person name="Choi C."/>
            <person name="Clum A."/>
            <person name="Coughlan A.Y."/>
            <person name="Deshpande S."/>
            <person name="Douglass A.P."/>
            <person name="Hanson S.J."/>
            <person name="Klenk H.-P."/>
            <person name="Labutti K."/>
            <person name="Lapidus A."/>
            <person name="Lindquist E."/>
            <person name="Lipzen A."/>
            <person name="Meier-Kolthoff J.P."/>
            <person name="Ohm R.A."/>
            <person name="Otillar R.P."/>
            <person name="Pangilinan J."/>
            <person name="Peng Y."/>
            <person name="Rokas A."/>
            <person name="Rosa C.A."/>
            <person name="Scheuner C."/>
            <person name="Sibirny A.A."/>
            <person name="Slot J.C."/>
            <person name="Stielow J.B."/>
            <person name="Sun H."/>
            <person name="Kurtzman C.P."/>
            <person name="Blackwell M."/>
            <person name="Grigoriev I.V."/>
            <person name="Jeffries T.W."/>
        </authorList>
    </citation>
    <scope>NUCLEOTIDE SEQUENCE [LARGE SCALE GENOMIC DNA]</scope>
    <source>
        <strain evidence="3">DSM 1968</strain>
    </source>
</reference>
<dbReference type="Pfam" id="PF12400">
    <property type="entry name" value="STIMATE"/>
    <property type="match status" value="1"/>
</dbReference>